<evidence type="ECO:0000313" key="2">
    <source>
        <dbReference type="Proteomes" id="UP000265520"/>
    </source>
</evidence>
<keyword evidence="2" id="KW-1185">Reference proteome</keyword>
<proteinExistence type="predicted"/>
<feature type="non-terminal residue" evidence="1">
    <location>
        <position position="86"/>
    </location>
</feature>
<sequence length="86" mass="9830">MQAVKVAEMGGSLVLFSREGSVDVGTPFNNLLWWDGLLDEIKPWSPNQVFSRRRMWVRMYGVPLHVWGVSTFQKIANRCGEFIATD</sequence>
<reference evidence="1 2" key="1">
    <citation type="journal article" date="2018" name="Front. Plant Sci.">
        <title>Red Clover (Trifolium pratense) and Zigzag Clover (T. medium) - A Picture of Genomic Similarities and Differences.</title>
        <authorList>
            <person name="Dluhosova J."/>
            <person name="Istvanek J."/>
            <person name="Nedelnik J."/>
            <person name="Repkova J."/>
        </authorList>
    </citation>
    <scope>NUCLEOTIDE SEQUENCE [LARGE SCALE GENOMIC DNA]</scope>
    <source>
        <strain evidence="2">cv. 10/8</strain>
        <tissue evidence="1">Leaf</tissue>
    </source>
</reference>
<organism evidence="1 2">
    <name type="scientific">Trifolium medium</name>
    <dbReference type="NCBI Taxonomy" id="97028"/>
    <lineage>
        <taxon>Eukaryota</taxon>
        <taxon>Viridiplantae</taxon>
        <taxon>Streptophyta</taxon>
        <taxon>Embryophyta</taxon>
        <taxon>Tracheophyta</taxon>
        <taxon>Spermatophyta</taxon>
        <taxon>Magnoliopsida</taxon>
        <taxon>eudicotyledons</taxon>
        <taxon>Gunneridae</taxon>
        <taxon>Pentapetalae</taxon>
        <taxon>rosids</taxon>
        <taxon>fabids</taxon>
        <taxon>Fabales</taxon>
        <taxon>Fabaceae</taxon>
        <taxon>Papilionoideae</taxon>
        <taxon>50 kb inversion clade</taxon>
        <taxon>NPAAA clade</taxon>
        <taxon>Hologalegina</taxon>
        <taxon>IRL clade</taxon>
        <taxon>Trifolieae</taxon>
        <taxon>Trifolium</taxon>
    </lineage>
</organism>
<evidence type="ECO:0000313" key="1">
    <source>
        <dbReference type="EMBL" id="MCI37945.1"/>
    </source>
</evidence>
<accession>A0A392RQU3</accession>
<dbReference type="EMBL" id="LXQA010250157">
    <property type="protein sequence ID" value="MCI37945.1"/>
    <property type="molecule type" value="Genomic_DNA"/>
</dbReference>
<dbReference type="Proteomes" id="UP000265520">
    <property type="component" value="Unassembled WGS sequence"/>
</dbReference>
<dbReference type="PANTHER" id="PTHR34427:SF5">
    <property type="entry name" value="DUF4283 DOMAIN-CONTAINING PROTEIN"/>
    <property type="match status" value="1"/>
</dbReference>
<dbReference type="AlphaFoldDB" id="A0A392RQU3"/>
<protein>
    <submittedName>
        <fullName evidence="1">DUF4283 domain protein</fullName>
    </submittedName>
</protein>
<comment type="caution">
    <text evidence="1">The sequence shown here is derived from an EMBL/GenBank/DDBJ whole genome shotgun (WGS) entry which is preliminary data.</text>
</comment>
<dbReference type="PANTHER" id="PTHR34427">
    <property type="entry name" value="DUF4283 DOMAIN PROTEIN"/>
    <property type="match status" value="1"/>
</dbReference>
<name>A0A392RQU3_9FABA</name>